<keyword evidence="2" id="KW-1185">Reference proteome</keyword>
<evidence type="ECO:0000313" key="1">
    <source>
        <dbReference type="EMBL" id="MDQ7877357.1"/>
    </source>
</evidence>
<comment type="caution">
    <text evidence="1">The sequence shown here is derived from an EMBL/GenBank/DDBJ whole genome shotgun (WGS) entry which is preliminary data.</text>
</comment>
<organism evidence="1 2">
    <name type="scientific">Microbacterium psychrotolerans</name>
    <dbReference type="NCBI Taxonomy" id="3068321"/>
    <lineage>
        <taxon>Bacteria</taxon>
        <taxon>Bacillati</taxon>
        <taxon>Actinomycetota</taxon>
        <taxon>Actinomycetes</taxon>
        <taxon>Micrococcales</taxon>
        <taxon>Microbacteriaceae</taxon>
        <taxon>Microbacterium</taxon>
    </lineage>
</organism>
<name>A0ABU0YYF6_9MICO</name>
<dbReference type="RefSeq" id="WP_308866793.1">
    <property type="nucleotide sequence ID" value="NZ_JAVFWO010000002.1"/>
</dbReference>
<proteinExistence type="predicted"/>
<reference evidence="1 2" key="1">
    <citation type="submission" date="2023-08" db="EMBL/GenBank/DDBJ databases">
        <title>Microbacterium psychrotolerans sp. nov., a psychrotolerant bacterium isolated from soil in Heilongjiang Province, China.</title>
        <authorList>
            <person name="An P."/>
            <person name="Zhao D."/>
            <person name="Xiang H."/>
        </authorList>
    </citation>
    <scope>NUCLEOTIDE SEQUENCE [LARGE SCALE GENOMIC DNA]</scope>
    <source>
        <strain evidence="1 2">QXD-8</strain>
    </source>
</reference>
<accession>A0ABU0YYF6</accession>
<sequence>MRAQRTFLPGLAADAVRVGDRVAYSFGRCDFEVGDPYHVHRIECLFVWHDCDEVLGEGTVAPGCRWGWRPTGVGAHTLVSLLPLTLTASLFWPDCCGLHGFITNGVWTDA</sequence>
<dbReference type="EMBL" id="JAVFWO010000002">
    <property type="protein sequence ID" value="MDQ7877357.1"/>
    <property type="molecule type" value="Genomic_DNA"/>
</dbReference>
<evidence type="ECO:0000313" key="2">
    <source>
        <dbReference type="Proteomes" id="UP001235133"/>
    </source>
</evidence>
<dbReference type="Proteomes" id="UP001235133">
    <property type="component" value="Unassembled WGS sequence"/>
</dbReference>
<gene>
    <name evidence="1" type="ORF">Q9R08_05135</name>
</gene>
<protein>
    <submittedName>
        <fullName evidence="1">Uncharacterized protein</fullName>
    </submittedName>
</protein>